<dbReference type="CDD" id="cd06602">
    <property type="entry name" value="GH31_MGAM_SI_GAA"/>
    <property type="match status" value="1"/>
</dbReference>
<dbReference type="InterPro" id="IPR013780">
    <property type="entry name" value="Glyco_hydro_b"/>
</dbReference>
<name>A0ABM4APR5_VANTA</name>
<feature type="domain" description="P-type" evidence="9">
    <location>
        <begin position="249"/>
        <end position="295"/>
    </location>
</feature>
<dbReference type="Gene3D" id="1.10.167.10">
    <property type="entry name" value="Regulator of G-protein Signalling 4, domain 2"/>
    <property type="match status" value="1"/>
</dbReference>
<evidence type="ECO:0000256" key="4">
    <source>
        <dbReference type="ARBA" id="ARBA00023157"/>
    </source>
</evidence>
<feature type="transmembrane region" description="Helical" evidence="7">
    <location>
        <begin position="142"/>
        <end position="166"/>
    </location>
</feature>
<keyword evidence="7" id="KW-0812">Transmembrane</keyword>
<feature type="domain" description="PXA" evidence="8">
    <location>
        <begin position="1109"/>
        <end position="1265"/>
    </location>
</feature>
<proteinExistence type="inferred from homology"/>
<dbReference type="Gene3D" id="2.60.40.1760">
    <property type="entry name" value="glycosyl hydrolase (family 31)"/>
    <property type="match status" value="1"/>
</dbReference>
<evidence type="ECO:0000259" key="9">
    <source>
        <dbReference type="PROSITE" id="PS51448"/>
    </source>
</evidence>
<keyword evidence="3 7" id="KW-0472">Membrane</keyword>
<dbReference type="InterPro" id="IPR001683">
    <property type="entry name" value="PX_dom"/>
</dbReference>
<comment type="subcellular location">
    <subcellularLocation>
        <location evidence="1">Endomembrane system</location>
    </subcellularLocation>
</comment>
<dbReference type="Pfam" id="PF00787">
    <property type="entry name" value="PX"/>
    <property type="match status" value="1"/>
</dbReference>
<dbReference type="Proteomes" id="UP001652626">
    <property type="component" value="Chromosome 16"/>
</dbReference>
<feature type="region of interest" description="Disordered" evidence="6">
    <location>
        <begin position="56"/>
        <end position="77"/>
    </location>
</feature>
<evidence type="ECO:0000313" key="11">
    <source>
        <dbReference type="RefSeq" id="XP_064073295.1"/>
    </source>
</evidence>
<protein>
    <submittedName>
        <fullName evidence="11">Uncharacterized protein LOC113395764</fullName>
    </submittedName>
</protein>
<dbReference type="SUPFAM" id="SSF51011">
    <property type="entry name" value="Glycosyl hydrolase domain"/>
    <property type="match status" value="1"/>
</dbReference>
<dbReference type="InterPro" id="IPR017957">
    <property type="entry name" value="P_trefoil_CS"/>
</dbReference>
<dbReference type="Pfam" id="PF02194">
    <property type="entry name" value="PXA"/>
    <property type="match status" value="1"/>
</dbReference>
<evidence type="ECO:0000256" key="2">
    <source>
        <dbReference type="ARBA" id="ARBA00007806"/>
    </source>
</evidence>
<dbReference type="SMART" id="SM00315">
    <property type="entry name" value="RGS"/>
    <property type="match status" value="1"/>
</dbReference>
<dbReference type="InterPro" id="IPR017853">
    <property type="entry name" value="GH"/>
</dbReference>
<dbReference type="Gene3D" id="4.10.110.10">
    <property type="entry name" value="Spasmolytic Protein, domain 1"/>
    <property type="match status" value="1"/>
</dbReference>
<feature type="region of interest" description="Disordered" evidence="6">
    <location>
        <begin position="94"/>
        <end position="124"/>
    </location>
</feature>
<dbReference type="PROSITE" id="PS51448">
    <property type="entry name" value="P_TREFOIL_2"/>
    <property type="match status" value="1"/>
</dbReference>
<dbReference type="Gene3D" id="3.30.1520.10">
    <property type="entry name" value="Phox-like domain"/>
    <property type="match status" value="1"/>
</dbReference>
<keyword evidence="7" id="KW-1133">Transmembrane helix</keyword>
<dbReference type="InterPro" id="IPR048395">
    <property type="entry name" value="Glyco_hydro_31_C"/>
</dbReference>
<dbReference type="InterPro" id="IPR000519">
    <property type="entry name" value="P_trefoil_dom"/>
</dbReference>
<dbReference type="CDD" id="cd14752">
    <property type="entry name" value="GH31_N"/>
    <property type="match status" value="1"/>
</dbReference>
<reference evidence="11" key="1">
    <citation type="submission" date="2025-08" db="UniProtKB">
        <authorList>
            <consortium name="RefSeq"/>
        </authorList>
    </citation>
    <scope>IDENTIFICATION</scope>
    <source>
        <tissue evidence="11">Whole body</tissue>
    </source>
</reference>
<dbReference type="SUPFAM" id="SSF74650">
    <property type="entry name" value="Galactose mutarotase-like"/>
    <property type="match status" value="1"/>
</dbReference>
<evidence type="ECO:0000256" key="3">
    <source>
        <dbReference type="ARBA" id="ARBA00023136"/>
    </source>
</evidence>
<dbReference type="SUPFAM" id="SSF48097">
    <property type="entry name" value="Regulator of G-protein signaling, RGS"/>
    <property type="match status" value="1"/>
</dbReference>
<accession>A0ABM4APR5</accession>
<dbReference type="CDD" id="cd00111">
    <property type="entry name" value="Trefoil"/>
    <property type="match status" value="1"/>
</dbReference>
<evidence type="ECO:0000256" key="7">
    <source>
        <dbReference type="SAM" id="Phobius"/>
    </source>
</evidence>
<dbReference type="PROSITE" id="PS51207">
    <property type="entry name" value="PXA"/>
    <property type="match status" value="1"/>
</dbReference>
<dbReference type="Pfam" id="PF00088">
    <property type="entry name" value="Trefoil"/>
    <property type="match status" value="1"/>
</dbReference>
<dbReference type="Gene3D" id="3.20.20.80">
    <property type="entry name" value="Glycosidases"/>
    <property type="match status" value="1"/>
</dbReference>
<dbReference type="Pfam" id="PF21365">
    <property type="entry name" value="Glyco_hydro_31_3rd"/>
    <property type="match status" value="1"/>
</dbReference>
<dbReference type="InterPro" id="IPR036871">
    <property type="entry name" value="PX_dom_sf"/>
</dbReference>
<dbReference type="PANTHER" id="PTHR22762">
    <property type="entry name" value="ALPHA-GLUCOSIDASE"/>
    <property type="match status" value="1"/>
</dbReference>
<dbReference type="RefSeq" id="XP_064073295.1">
    <property type="nucleotide sequence ID" value="XM_064217225.1"/>
</dbReference>
<dbReference type="InterPro" id="IPR003114">
    <property type="entry name" value="Phox_assoc"/>
</dbReference>
<dbReference type="PROSITE" id="PS00025">
    <property type="entry name" value="P_TREFOIL_1"/>
    <property type="match status" value="1"/>
</dbReference>
<dbReference type="GeneID" id="113395764"/>
<dbReference type="PANTHER" id="PTHR22762:SF131">
    <property type="entry name" value="GLYCOSIDE HYDROLASE FAMILY 31 N-TERMINAL DOMAIN-CONTAINING PROTEIN"/>
    <property type="match status" value="1"/>
</dbReference>
<dbReference type="Gene3D" id="2.60.40.1180">
    <property type="entry name" value="Golgi alpha-mannosidase II"/>
    <property type="match status" value="2"/>
</dbReference>
<dbReference type="InterPro" id="IPR044913">
    <property type="entry name" value="P_trefoil_dom_sf"/>
</dbReference>
<gene>
    <name evidence="11" type="primary">LOC113395764</name>
</gene>
<dbReference type="InterPro" id="IPR044926">
    <property type="entry name" value="RGS_subdomain_2"/>
</dbReference>
<dbReference type="InterPro" id="IPR025887">
    <property type="entry name" value="Glyco_hydro_31_N_dom"/>
</dbReference>
<evidence type="ECO:0000313" key="10">
    <source>
        <dbReference type="Proteomes" id="UP001652626"/>
    </source>
</evidence>
<comment type="similarity">
    <text evidence="2">Belongs to the glycosyl hydrolase 31 family.</text>
</comment>
<dbReference type="SMART" id="SM00018">
    <property type="entry name" value="PD"/>
    <property type="match status" value="1"/>
</dbReference>
<dbReference type="InterPro" id="IPR011013">
    <property type="entry name" value="Gal_mutarotase_sf_dom"/>
</dbReference>
<dbReference type="SMART" id="SM00313">
    <property type="entry name" value="PXA"/>
    <property type="match status" value="1"/>
</dbReference>
<sequence length="1892" mass="213694">MPKIPYKAEKCQDDDEDYEIVSFEDFCDKSPGAKTDLLTLNDNINYRLYYESDKSSNFAEGGEPSTRNVGMHTETSLNGPKNASYKRKLSFAPFGRSDKTSRGHLFSSVIPKPRNDGDSSREHRYERFSPRRGWPGRAWEQLVTLFPIMVAAGLLCALCVAAWWAVGGALGGRWGDDHYRRLWERAHPEDLAKKPLSPVIEKVIPTENRYHDHNNLSTKNKINTTDMNRKKDYDKKSGYGERPVEVLREMCANVSDNMRFDCHPQENASEEECVQRGCCWRPGAAPGAPLCYYPAPYDTYRFVNSTENKHGLVLQLARRRDARYPRQFDAVRVDFVYVSDHVLQIKITDAENRRFEPPYPEIPIVSGPISKLKYRVEIDSSAVGFKVIRNDDNVTIVDTQNVGGLILSDKFLQISSVLPTDRVYGLGEKQAPFLNDLQWKTFTLFNQDMPPTENANLYGTHPFYLALEKDGKSHGMALINTNAMDIVLQPTPAITYRTLGGILNFFVLLGPSPQEVVAQYTSLVGQPFLPPYWSLGFHLCKYDYGSLNVTRDVMQRNRDAGIPLDVQWNDLDYMSNGNDFTYDKDKFAGLPEFVDQLHEQGMHYVILVDPGVSASEKLGEYPPFDRGLEMDIFIKNSTDQPFIGKVWNPVSTAWPDFTHPNSTAYWKEMFSDFHKIVKYDGAWIDMNEPSNFVSGPLHGSCAPERLPYRPAGAAREGLRRHTLCMDARHHAGAHFDLHSAHALTEAVATHAAMQEIRGRRPFVLSRGSSPGLGRVSGHWSGDVYSRWHDMRMSIPALLSFSLFGVPMMGTDICGFIEDTTPELCKRWMQLGAFYPFSRNHNTNDAKPQDPASLGGEVLSASVAALRLRYRLLPVYYSLFVRAHLRGDTVARPLFFEFPSDVNVPAIDEQFLIGSHVMITAVLHEGANSTKALFPGKDPWYSLRDGSFLAQDEFKEVTDADMVSVRGGAILPLQDPPSKGPVNTALTRSRPMQLLVAPDADGRAAGELYWDDGDSINTYEEKKYSHIEFSFQNNELNSTVQWWGYGVPSVNSISVLGQTKSIKSVTINNVQTEFTYDTKIHVLCHTCGSKDCNRHDPEISAEPWTNLQIHKQLDQAIEDFYNTILEQFVNSWYSKITLQPFFVDELRQQLRYASASLLRRALKINYARFICDRLVPCALRHYSVSSAGFKQPVHVAASNRSAELKYLRCLTETILPYILRNSECQNSVLRVLVREALAGWALLPLADVLADPHALNTLLLLAAARPPPARPPPSPDYEVEFLENFVRQSESVYCARGKLLRIDLELLLNDQDHFYALLHHLKTTTDIYLLQFYKDIKAFQTRMLTPELSAPQARALHAEARALFAAHAHVPRLALPPALLLELRQLLDAGPARVAGLQTSRALYQAARQSHAALEKIMLPKFLHSEEFYKLFIGPRLPTGYQKQMTKRPQDKMNMLKLGTKLKNAIKSQVPDGTVSDSTNSELDDGEGIDNVDILKYLDSLAAEDSLGRDLSTYKVVLTNVECRAAPPPRRGAVRVFAVAAQRVRGALAPALSVVERSEHDFHLLRGKLLEFHGDALLADLPLPSRRDNSPLETLRYKYEDFLQRLIQINLLQTSELLHLFLTVDGDFTTVVQASTLSAPGPDLGNIYQSVAHKLRKEKGQHLESFLRNFLISCDKERYQALKQGTTRDVEEAHEVNEEEMVQKVIKRQKNTRNIHTSIFLNNFDVEPVVIQTDMDYQTTVVGFSQCVMYLLIKIVRARSFVTGIIGNFIGMMRHTLDDIFNAALNRGLCNLLTEQRLAYLIRLGHDILFGKKTTARVDPLIQRELARQRLLQAIPVSATIAFGPGLPNSVLTAFEVIQCPQLNKQLFYNLLDLCVLELFPELRNTELNQTTS</sequence>
<dbReference type="Pfam" id="PF13802">
    <property type="entry name" value="Gal_mutarotas_2"/>
    <property type="match status" value="1"/>
</dbReference>
<keyword evidence="10" id="KW-1185">Reference proteome</keyword>
<dbReference type="InterPro" id="IPR036305">
    <property type="entry name" value="RGS_sf"/>
</dbReference>
<evidence type="ECO:0000256" key="5">
    <source>
        <dbReference type="PROSITE-ProRule" id="PRU00779"/>
    </source>
</evidence>
<dbReference type="InterPro" id="IPR000322">
    <property type="entry name" value="Glyco_hydro_31_TIM"/>
</dbReference>
<keyword evidence="4" id="KW-1015">Disulfide bond</keyword>
<feature type="compositionally biased region" description="Polar residues" evidence="6">
    <location>
        <begin position="65"/>
        <end position="77"/>
    </location>
</feature>
<feature type="compositionally biased region" description="Basic and acidic residues" evidence="6">
    <location>
        <begin position="113"/>
        <end position="124"/>
    </location>
</feature>
<evidence type="ECO:0000259" key="8">
    <source>
        <dbReference type="PROSITE" id="PS51207"/>
    </source>
</evidence>
<evidence type="ECO:0000256" key="1">
    <source>
        <dbReference type="ARBA" id="ARBA00004308"/>
    </source>
</evidence>
<comment type="caution">
    <text evidence="5">Lacks conserved residue(s) required for the propagation of feature annotation.</text>
</comment>
<dbReference type="SUPFAM" id="SSF51445">
    <property type="entry name" value="(Trans)glycosidases"/>
    <property type="match status" value="1"/>
</dbReference>
<organism evidence="10 11">
    <name type="scientific">Vanessa tameamea</name>
    <name type="common">Kamehameha butterfly</name>
    <dbReference type="NCBI Taxonomy" id="334116"/>
    <lineage>
        <taxon>Eukaryota</taxon>
        <taxon>Metazoa</taxon>
        <taxon>Ecdysozoa</taxon>
        <taxon>Arthropoda</taxon>
        <taxon>Hexapoda</taxon>
        <taxon>Insecta</taxon>
        <taxon>Pterygota</taxon>
        <taxon>Neoptera</taxon>
        <taxon>Endopterygota</taxon>
        <taxon>Lepidoptera</taxon>
        <taxon>Glossata</taxon>
        <taxon>Ditrysia</taxon>
        <taxon>Papilionoidea</taxon>
        <taxon>Nymphalidae</taxon>
        <taxon>Nymphalinae</taxon>
        <taxon>Vanessa</taxon>
    </lineage>
</organism>
<dbReference type="Pfam" id="PF01055">
    <property type="entry name" value="Glyco_hydro_31_2nd"/>
    <property type="match status" value="1"/>
</dbReference>
<evidence type="ECO:0000256" key="6">
    <source>
        <dbReference type="SAM" id="MobiDB-lite"/>
    </source>
</evidence>
<dbReference type="SUPFAM" id="SSF64268">
    <property type="entry name" value="PX domain"/>
    <property type="match status" value="1"/>
</dbReference>
<dbReference type="InterPro" id="IPR016137">
    <property type="entry name" value="RGS"/>
</dbReference>